<dbReference type="Pfam" id="PF05853">
    <property type="entry name" value="BKACE"/>
    <property type="match status" value="1"/>
</dbReference>
<sequence length="53" mass="5431">MRSAVLVQACLNGSRGSDEHEAMPASPQELAAAARGAVAAGAAELHVHPRRPD</sequence>
<feature type="non-terminal residue" evidence="2">
    <location>
        <position position="53"/>
    </location>
</feature>
<dbReference type="InterPro" id="IPR013785">
    <property type="entry name" value="Aldolase_TIM"/>
</dbReference>
<evidence type="ECO:0008006" key="4">
    <source>
        <dbReference type="Google" id="ProtNLM"/>
    </source>
</evidence>
<evidence type="ECO:0000256" key="1">
    <source>
        <dbReference type="SAM" id="MobiDB-lite"/>
    </source>
</evidence>
<evidence type="ECO:0000313" key="3">
    <source>
        <dbReference type="Proteomes" id="UP000320048"/>
    </source>
</evidence>
<dbReference type="Gene3D" id="3.20.20.70">
    <property type="entry name" value="Aldolase class I"/>
    <property type="match status" value="1"/>
</dbReference>
<proteinExistence type="predicted"/>
<accession>A0A537J776</accession>
<dbReference type="AlphaFoldDB" id="A0A537J776"/>
<dbReference type="EMBL" id="VBAO01000292">
    <property type="protein sequence ID" value="TMI79355.1"/>
    <property type="molecule type" value="Genomic_DNA"/>
</dbReference>
<protein>
    <recommendedName>
        <fullName evidence="4">3-keto-5-aminohexanoate cleavage protein</fullName>
    </recommendedName>
</protein>
<gene>
    <name evidence="2" type="ORF">E6H04_10695</name>
</gene>
<comment type="caution">
    <text evidence="2">The sequence shown here is derived from an EMBL/GenBank/DDBJ whole genome shotgun (WGS) entry which is preliminary data.</text>
</comment>
<evidence type="ECO:0000313" key="2">
    <source>
        <dbReference type="EMBL" id="TMI79355.1"/>
    </source>
</evidence>
<dbReference type="InterPro" id="IPR008567">
    <property type="entry name" value="BKACE"/>
</dbReference>
<reference evidence="2 3" key="1">
    <citation type="journal article" date="2019" name="Nat. Microbiol.">
        <title>Mediterranean grassland soil C-N compound turnover is dependent on rainfall and depth, and is mediated by genomically divergent microorganisms.</title>
        <authorList>
            <person name="Diamond S."/>
            <person name="Andeer P.F."/>
            <person name="Li Z."/>
            <person name="Crits-Christoph A."/>
            <person name="Burstein D."/>
            <person name="Anantharaman K."/>
            <person name="Lane K.R."/>
            <person name="Thomas B.C."/>
            <person name="Pan C."/>
            <person name="Northen T.R."/>
            <person name="Banfield J.F."/>
        </authorList>
    </citation>
    <scope>NUCLEOTIDE SEQUENCE [LARGE SCALE GENOMIC DNA]</scope>
    <source>
        <strain evidence="2">NP_7</strain>
    </source>
</reference>
<name>A0A537J776_9BACT</name>
<organism evidence="2 3">
    <name type="scientific">Candidatus Segetimicrobium genomatis</name>
    <dbReference type="NCBI Taxonomy" id="2569760"/>
    <lineage>
        <taxon>Bacteria</taxon>
        <taxon>Bacillati</taxon>
        <taxon>Candidatus Sysuimicrobiota</taxon>
        <taxon>Candidatus Sysuimicrobiia</taxon>
        <taxon>Candidatus Sysuimicrobiales</taxon>
        <taxon>Candidatus Segetimicrobiaceae</taxon>
        <taxon>Candidatus Segetimicrobium</taxon>
    </lineage>
</organism>
<dbReference type="Proteomes" id="UP000320048">
    <property type="component" value="Unassembled WGS sequence"/>
</dbReference>
<dbReference type="GO" id="GO:0043720">
    <property type="term" value="F:3-keto-5-aminohexanoate cleavage activity"/>
    <property type="evidence" value="ECO:0007669"/>
    <property type="project" value="InterPro"/>
</dbReference>
<feature type="region of interest" description="Disordered" evidence="1">
    <location>
        <begin position="12"/>
        <end position="37"/>
    </location>
</feature>